<dbReference type="PANTHER" id="PTHR38025">
    <property type="entry name" value="TRP OPERON REPRESSOR"/>
    <property type="match status" value="1"/>
</dbReference>
<dbReference type="HAMAP" id="MF_00475">
    <property type="entry name" value="Trp_repressor"/>
    <property type="match status" value="1"/>
</dbReference>
<evidence type="ECO:0000313" key="12">
    <source>
        <dbReference type="Proteomes" id="UP000299580"/>
    </source>
</evidence>
<comment type="similarity">
    <text evidence="2 10">Belongs to the TrpR family.</text>
</comment>
<evidence type="ECO:0000256" key="8">
    <source>
        <dbReference type="ARBA" id="ARBA00023163"/>
    </source>
</evidence>
<dbReference type="GO" id="GO:0045892">
    <property type="term" value="P:negative regulation of DNA-templated transcription"/>
    <property type="evidence" value="ECO:0007669"/>
    <property type="project" value="UniProtKB-UniRule"/>
</dbReference>
<protein>
    <recommendedName>
        <fullName evidence="3 10">Trp operon repressor</fullName>
    </recommendedName>
</protein>
<dbReference type="GO" id="GO:0043565">
    <property type="term" value="F:sequence-specific DNA binding"/>
    <property type="evidence" value="ECO:0007669"/>
    <property type="project" value="UniProtKB-UniRule"/>
</dbReference>
<evidence type="ECO:0000256" key="4">
    <source>
        <dbReference type="ARBA" id="ARBA00022490"/>
    </source>
</evidence>
<dbReference type="Proteomes" id="UP000299580">
    <property type="component" value="Chromosome"/>
</dbReference>
<organism evidence="11 12">
    <name type="scientific">Brenneria rubrifaciens</name>
    <dbReference type="NCBI Taxonomy" id="55213"/>
    <lineage>
        <taxon>Bacteria</taxon>
        <taxon>Pseudomonadati</taxon>
        <taxon>Pseudomonadota</taxon>
        <taxon>Gammaproteobacteria</taxon>
        <taxon>Enterobacterales</taxon>
        <taxon>Pectobacteriaceae</taxon>
        <taxon>Brenneria</taxon>
    </lineage>
</organism>
<dbReference type="InterPro" id="IPR010921">
    <property type="entry name" value="Trp_repressor/repl_initiator"/>
</dbReference>
<dbReference type="PANTHER" id="PTHR38025:SF1">
    <property type="entry name" value="TRP OPERON REPRESSOR"/>
    <property type="match status" value="1"/>
</dbReference>
<keyword evidence="6 10" id="KW-0805">Transcription regulation</keyword>
<reference evidence="11 12" key="1">
    <citation type="submission" date="2018-11" db="EMBL/GenBank/DDBJ databases">
        <title>Genome sequences of Brenneria nigrifluens and Brenneria rubrifaciens.</title>
        <authorList>
            <person name="Poret-Peterson A.T."/>
            <person name="McClean A.E."/>
            <person name="Kluepfel D.A."/>
        </authorList>
    </citation>
    <scope>NUCLEOTIDE SEQUENCE [LARGE SCALE GENOMIC DNA]</scope>
    <source>
        <strain evidence="11 12">6D370</strain>
    </source>
</reference>
<dbReference type="Gene3D" id="1.10.1270.10">
    <property type="entry name" value="TrpR-like"/>
    <property type="match status" value="1"/>
</dbReference>
<keyword evidence="5 10" id="KW-0678">Repressor</keyword>
<dbReference type="NCBIfam" id="TIGR01321">
    <property type="entry name" value="TrpR"/>
    <property type="match status" value="1"/>
</dbReference>
<feature type="DNA-binding region" evidence="10">
    <location>
        <begin position="68"/>
        <end position="91"/>
    </location>
</feature>
<comment type="subcellular location">
    <subcellularLocation>
        <location evidence="1 10">Cytoplasm</location>
    </subcellularLocation>
</comment>
<dbReference type="OrthoDB" id="5704033at2"/>
<dbReference type="InterPro" id="IPR000831">
    <property type="entry name" value="Trp_repress"/>
</dbReference>
<evidence type="ECO:0000256" key="6">
    <source>
        <dbReference type="ARBA" id="ARBA00023015"/>
    </source>
</evidence>
<proteinExistence type="inferred from homology"/>
<evidence type="ECO:0000256" key="3">
    <source>
        <dbReference type="ARBA" id="ARBA00020177"/>
    </source>
</evidence>
<keyword evidence="7 10" id="KW-0238">DNA-binding</keyword>
<dbReference type="FunFam" id="1.10.1270.10:FF:000001">
    <property type="entry name" value="Trp operon repressor"/>
    <property type="match status" value="1"/>
</dbReference>
<evidence type="ECO:0000256" key="2">
    <source>
        <dbReference type="ARBA" id="ARBA00007027"/>
    </source>
</evidence>
<keyword evidence="4 10" id="KW-0963">Cytoplasm</keyword>
<evidence type="ECO:0000256" key="5">
    <source>
        <dbReference type="ARBA" id="ARBA00022491"/>
    </source>
</evidence>
<dbReference type="SUPFAM" id="SSF48295">
    <property type="entry name" value="TrpR-like"/>
    <property type="match status" value="1"/>
</dbReference>
<evidence type="ECO:0000256" key="10">
    <source>
        <dbReference type="HAMAP-Rule" id="MF_00475"/>
    </source>
</evidence>
<dbReference type="EMBL" id="CP034035">
    <property type="protein sequence ID" value="QCR09644.1"/>
    <property type="molecule type" value="Genomic_DNA"/>
</dbReference>
<dbReference type="PIRSF" id="PIRSF003196">
    <property type="entry name" value="Trp_repressor"/>
    <property type="match status" value="1"/>
</dbReference>
<gene>
    <name evidence="10" type="primary">trpR</name>
    <name evidence="11" type="ORF">EH207_14600</name>
</gene>
<dbReference type="Pfam" id="PF01371">
    <property type="entry name" value="Trp_repressor"/>
    <property type="match status" value="1"/>
</dbReference>
<keyword evidence="12" id="KW-1185">Reference proteome</keyword>
<dbReference type="AlphaFoldDB" id="A0A4P8R1W6"/>
<name>A0A4P8R1W6_9GAMM</name>
<sequence>MNPLFPTDPVLSEQDNENWLRFVALLQQSMHEDLQQPLLQLLLTPDERTVLGTRVRIIQELMRGKMSQRELKNELGAGIATITRGSNSLKAAPPALKHWLEAQLLSAEHGCAEKRRR</sequence>
<dbReference type="KEGG" id="brb:EH207_14600"/>
<evidence type="ECO:0000256" key="1">
    <source>
        <dbReference type="ARBA" id="ARBA00004496"/>
    </source>
</evidence>
<accession>A0A4P8R1W6</accession>
<dbReference type="RefSeq" id="WP_137714649.1">
    <property type="nucleotide sequence ID" value="NZ_CP034035.1"/>
</dbReference>
<dbReference type="InterPro" id="IPR038116">
    <property type="entry name" value="TrpR-like_sf"/>
</dbReference>
<comment type="subunit">
    <text evidence="10">Homodimer.</text>
</comment>
<dbReference type="InterPro" id="IPR013335">
    <property type="entry name" value="Trp_repress_bac"/>
</dbReference>
<evidence type="ECO:0000313" key="11">
    <source>
        <dbReference type="EMBL" id="QCR09644.1"/>
    </source>
</evidence>
<dbReference type="GO" id="GO:0003700">
    <property type="term" value="F:DNA-binding transcription factor activity"/>
    <property type="evidence" value="ECO:0007669"/>
    <property type="project" value="UniProtKB-UniRule"/>
</dbReference>
<keyword evidence="8 10" id="KW-0804">Transcription</keyword>
<comment type="function">
    <text evidence="9 10">This protein is an aporepressor. When complexed with L-tryptophan it binds the operator region of the trp operon (5'-ACTAGT-'3') and prevents the initiation of transcription. The complex also regulates trp repressor biosynthesis by binding to its regulatory region.</text>
</comment>
<dbReference type="GO" id="GO:0005737">
    <property type="term" value="C:cytoplasm"/>
    <property type="evidence" value="ECO:0007669"/>
    <property type="project" value="UniProtKB-SubCell"/>
</dbReference>
<evidence type="ECO:0000256" key="9">
    <source>
        <dbReference type="ARBA" id="ARBA00025375"/>
    </source>
</evidence>
<evidence type="ECO:0000256" key="7">
    <source>
        <dbReference type="ARBA" id="ARBA00023125"/>
    </source>
</evidence>